<sequence length="117" mass="13048">MGGHWLKKVGIPNFEDFVTKASKLHTTLKTTIVVLGSFLDSFQKIADTATNTKDRTTSPHTISQCMRSKQCWAFVICGSDELSQKRTHAMFLGAARVGNQPAKRPMNHKEVALMLKE</sequence>
<organism evidence="2 3">
    <name type="scientific">Tigriopus californicus</name>
    <name type="common">Marine copepod</name>
    <dbReference type="NCBI Taxonomy" id="6832"/>
    <lineage>
        <taxon>Eukaryota</taxon>
        <taxon>Metazoa</taxon>
        <taxon>Ecdysozoa</taxon>
        <taxon>Arthropoda</taxon>
        <taxon>Crustacea</taxon>
        <taxon>Multicrustacea</taxon>
        <taxon>Hexanauplia</taxon>
        <taxon>Copepoda</taxon>
        <taxon>Harpacticoida</taxon>
        <taxon>Harpacticidae</taxon>
        <taxon>Tigriopus</taxon>
    </lineage>
</organism>
<dbReference type="GO" id="GO:0007009">
    <property type="term" value="P:plasma membrane organization"/>
    <property type="evidence" value="ECO:0007669"/>
    <property type="project" value="InterPro"/>
</dbReference>
<dbReference type="EMBL" id="VCGU01000459">
    <property type="protein sequence ID" value="TRY61148.1"/>
    <property type="molecule type" value="Genomic_DNA"/>
</dbReference>
<keyword evidence="3" id="KW-1185">Reference proteome</keyword>
<protein>
    <recommendedName>
        <fullName evidence="1">IMD domain-containing protein</fullName>
    </recommendedName>
</protein>
<dbReference type="AlphaFoldDB" id="A0A553N6T8"/>
<dbReference type="STRING" id="6832.A0A553N6T8"/>
<proteinExistence type="predicted"/>
<dbReference type="Gene3D" id="1.20.1270.60">
    <property type="entry name" value="Arfaptin homology (AH) domain/BAR domain"/>
    <property type="match status" value="1"/>
</dbReference>
<dbReference type="InterPro" id="IPR013606">
    <property type="entry name" value="I-BAR_dom"/>
</dbReference>
<evidence type="ECO:0000313" key="3">
    <source>
        <dbReference type="Proteomes" id="UP000318571"/>
    </source>
</evidence>
<gene>
    <name evidence="2" type="ORF">TCAL_17234</name>
</gene>
<reference evidence="2 3" key="1">
    <citation type="journal article" date="2018" name="Nat. Ecol. Evol.">
        <title>Genomic signatures of mitonuclear coevolution across populations of Tigriopus californicus.</title>
        <authorList>
            <person name="Barreto F.S."/>
            <person name="Watson E.T."/>
            <person name="Lima T.G."/>
            <person name="Willett C.S."/>
            <person name="Edmands S."/>
            <person name="Li W."/>
            <person name="Burton R.S."/>
        </authorList>
    </citation>
    <scope>NUCLEOTIDE SEQUENCE [LARGE SCALE GENOMIC DNA]</scope>
    <source>
        <strain evidence="2 3">San Diego</strain>
    </source>
</reference>
<dbReference type="SUPFAM" id="SSF103657">
    <property type="entry name" value="BAR/IMD domain-like"/>
    <property type="match status" value="1"/>
</dbReference>
<evidence type="ECO:0000259" key="1">
    <source>
        <dbReference type="Pfam" id="PF08397"/>
    </source>
</evidence>
<name>A0A553N6T8_TIGCA</name>
<accession>A0A553N6T8</accession>
<evidence type="ECO:0000313" key="2">
    <source>
        <dbReference type="EMBL" id="TRY61148.1"/>
    </source>
</evidence>
<comment type="caution">
    <text evidence="2">The sequence shown here is derived from an EMBL/GenBank/DDBJ whole genome shotgun (WGS) entry which is preliminary data.</text>
</comment>
<dbReference type="Pfam" id="PF08397">
    <property type="entry name" value="IMD"/>
    <property type="match status" value="1"/>
</dbReference>
<dbReference type="InterPro" id="IPR027267">
    <property type="entry name" value="AH/BAR_dom_sf"/>
</dbReference>
<feature type="domain" description="IMD" evidence="1">
    <location>
        <begin position="12"/>
        <end position="54"/>
    </location>
</feature>
<dbReference type="Proteomes" id="UP000318571">
    <property type="component" value="Chromosome 8"/>
</dbReference>